<dbReference type="EMBL" id="JACBYQ010000002">
    <property type="protein sequence ID" value="NYE95532.1"/>
    <property type="molecule type" value="Genomic_DNA"/>
</dbReference>
<evidence type="ECO:0000259" key="2">
    <source>
        <dbReference type="Pfam" id="PF04892"/>
    </source>
</evidence>
<evidence type="ECO:0000313" key="4">
    <source>
        <dbReference type="Proteomes" id="UP000521748"/>
    </source>
</evidence>
<keyword evidence="1" id="KW-1133">Transmembrane helix</keyword>
<keyword evidence="1" id="KW-0812">Transmembrane</keyword>
<sequence>MIGLFGYGVLVLLLVLWPSHVDAQVAPGLSALLDALHRHGVPGFVDYGFIEVSANVLMFVPLGLFLAILLGRRWYLSIPALLLLSSAVELTQQFFLPGRTGSWSDVVANTSGAALGACLVGFLILPRSRTKSGTEVVPPER</sequence>
<dbReference type="Pfam" id="PF04892">
    <property type="entry name" value="VanZ"/>
    <property type="match status" value="1"/>
</dbReference>
<feature type="transmembrane region" description="Helical" evidence="1">
    <location>
        <begin position="107"/>
        <end position="125"/>
    </location>
</feature>
<keyword evidence="4" id="KW-1185">Reference proteome</keyword>
<accession>A0A7Y9LTX4</accession>
<evidence type="ECO:0000313" key="3">
    <source>
        <dbReference type="EMBL" id="NYE95532.1"/>
    </source>
</evidence>
<comment type="caution">
    <text evidence="3">The sequence shown here is derived from an EMBL/GenBank/DDBJ whole genome shotgun (WGS) entry which is preliminary data.</text>
</comment>
<feature type="transmembrane region" description="Helical" evidence="1">
    <location>
        <begin position="74"/>
        <end position="95"/>
    </location>
</feature>
<organism evidence="3 4">
    <name type="scientific">Psychromicrobium silvestre</name>
    <dbReference type="NCBI Taxonomy" id="1645614"/>
    <lineage>
        <taxon>Bacteria</taxon>
        <taxon>Bacillati</taxon>
        <taxon>Actinomycetota</taxon>
        <taxon>Actinomycetes</taxon>
        <taxon>Micrococcales</taxon>
        <taxon>Micrococcaceae</taxon>
        <taxon>Psychromicrobium</taxon>
    </lineage>
</organism>
<dbReference type="InterPro" id="IPR006976">
    <property type="entry name" value="VanZ-like"/>
</dbReference>
<evidence type="ECO:0000256" key="1">
    <source>
        <dbReference type="SAM" id="Phobius"/>
    </source>
</evidence>
<name>A0A7Y9LTX4_9MICC</name>
<protein>
    <submittedName>
        <fullName evidence="3">VanZ family protein</fullName>
    </submittedName>
</protein>
<keyword evidence="1" id="KW-0472">Membrane</keyword>
<gene>
    <name evidence="3" type="ORF">FHU41_001782</name>
</gene>
<dbReference type="AlphaFoldDB" id="A0A7Y9LTX4"/>
<proteinExistence type="predicted"/>
<feature type="domain" description="VanZ-like" evidence="2">
    <location>
        <begin position="6"/>
        <end position="121"/>
    </location>
</feature>
<dbReference type="Proteomes" id="UP000521748">
    <property type="component" value="Unassembled WGS sequence"/>
</dbReference>
<feature type="transmembrane region" description="Helical" evidence="1">
    <location>
        <begin position="47"/>
        <end position="67"/>
    </location>
</feature>
<dbReference type="RefSeq" id="WP_179389303.1">
    <property type="nucleotide sequence ID" value="NZ_JACBYQ010000002.1"/>
</dbReference>
<reference evidence="3 4" key="1">
    <citation type="submission" date="2020-07" db="EMBL/GenBank/DDBJ databases">
        <title>Sequencing the genomes of 1000 actinobacteria strains.</title>
        <authorList>
            <person name="Klenk H.-P."/>
        </authorList>
    </citation>
    <scope>NUCLEOTIDE SEQUENCE [LARGE SCALE GENOMIC DNA]</scope>
    <source>
        <strain evidence="3 4">DSM 102047</strain>
    </source>
</reference>